<protein>
    <submittedName>
        <fullName evidence="1">Uncharacterized protein</fullName>
    </submittedName>
</protein>
<evidence type="ECO:0000313" key="2">
    <source>
        <dbReference type="Proteomes" id="UP000000311"/>
    </source>
</evidence>
<accession>E2A1H5</accession>
<name>E2A1H5_CAMFO</name>
<proteinExistence type="predicted"/>
<dbReference type="InParanoid" id="E2A1H5"/>
<reference evidence="1 2" key="1">
    <citation type="journal article" date="2010" name="Science">
        <title>Genomic comparison of the ants Camponotus floridanus and Harpegnathos saltator.</title>
        <authorList>
            <person name="Bonasio R."/>
            <person name="Zhang G."/>
            <person name="Ye C."/>
            <person name="Mutti N.S."/>
            <person name="Fang X."/>
            <person name="Qin N."/>
            <person name="Donahue G."/>
            <person name="Yang P."/>
            <person name="Li Q."/>
            <person name="Li C."/>
            <person name="Zhang P."/>
            <person name="Huang Z."/>
            <person name="Berger S.L."/>
            <person name="Reinberg D."/>
            <person name="Wang J."/>
            <person name="Liebig J."/>
        </authorList>
    </citation>
    <scope>NUCLEOTIDE SEQUENCE [LARGE SCALE GENOMIC DNA]</scope>
    <source>
        <strain evidence="2">C129</strain>
    </source>
</reference>
<dbReference type="AlphaFoldDB" id="E2A1H5"/>
<dbReference type="EMBL" id="GL435766">
    <property type="protein sequence ID" value="EFN72648.1"/>
    <property type="molecule type" value="Genomic_DNA"/>
</dbReference>
<keyword evidence="2" id="KW-1185">Reference proteome</keyword>
<gene>
    <name evidence="1" type="ORF">EAG_06832</name>
</gene>
<sequence length="175" mass="19127">MRAVLEALGSVTLWSPAEPNPRKQYRRHPGRSSRLSSTRLNVNDILVILWTVTLISAIFGRVTIESQSRTKTSSSSNLAPGDIMQYSILYSKVLSTTFTGYIVDIVSSGSRIHLKCSPTGAETRSRVPGTRVGTISSEFPFNKTASSSTSTQVMLHDGLTLYEEDIVVVLPRPAP</sequence>
<organism evidence="2">
    <name type="scientific">Camponotus floridanus</name>
    <name type="common">Florida carpenter ant</name>
    <dbReference type="NCBI Taxonomy" id="104421"/>
    <lineage>
        <taxon>Eukaryota</taxon>
        <taxon>Metazoa</taxon>
        <taxon>Ecdysozoa</taxon>
        <taxon>Arthropoda</taxon>
        <taxon>Hexapoda</taxon>
        <taxon>Insecta</taxon>
        <taxon>Pterygota</taxon>
        <taxon>Neoptera</taxon>
        <taxon>Endopterygota</taxon>
        <taxon>Hymenoptera</taxon>
        <taxon>Apocrita</taxon>
        <taxon>Aculeata</taxon>
        <taxon>Formicoidea</taxon>
        <taxon>Formicidae</taxon>
        <taxon>Formicinae</taxon>
        <taxon>Camponotus</taxon>
    </lineage>
</organism>
<dbReference type="Proteomes" id="UP000000311">
    <property type="component" value="Unassembled WGS sequence"/>
</dbReference>
<evidence type="ECO:0000313" key="1">
    <source>
        <dbReference type="EMBL" id="EFN72648.1"/>
    </source>
</evidence>